<dbReference type="InterPro" id="IPR036565">
    <property type="entry name" value="Mur-like_cat_sf"/>
</dbReference>
<dbReference type="PIRSF" id="PIRSF038895">
    <property type="entry name" value="FPGS"/>
    <property type="match status" value="1"/>
</dbReference>
<evidence type="ECO:0000256" key="11">
    <source>
        <dbReference type="ARBA" id="ARBA00022792"/>
    </source>
</evidence>
<evidence type="ECO:0000256" key="5">
    <source>
        <dbReference type="ARBA" id="ARBA00008276"/>
    </source>
</evidence>
<dbReference type="Gene3D" id="3.40.1190.10">
    <property type="entry name" value="Mur-like, catalytic domain"/>
    <property type="match status" value="1"/>
</dbReference>
<evidence type="ECO:0000256" key="18">
    <source>
        <dbReference type="PIRSR" id="PIRSR038895-1"/>
    </source>
</evidence>
<evidence type="ECO:0000256" key="7">
    <source>
        <dbReference type="ARBA" id="ARBA00022563"/>
    </source>
</evidence>
<keyword evidence="7 17" id="KW-0554">One-carbon metabolism</keyword>
<dbReference type="SUPFAM" id="SSF53244">
    <property type="entry name" value="MurD-like peptide ligases, peptide-binding domain"/>
    <property type="match status" value="1"/>
</dbReference>
<dbReference type="Gene3D" id="3.90.190.20">
    <property type="entry name" value="Mur ligase, C-terminal domain"/>
    <property type="match status" value="1"/>
</dbReference>
<dbReference type="FunFam" id="3.40.1190.10:FF:000009">
    <property type="entry name" value="Folylpolyglutamate synthase"/>
    <property type="match status" value="1"/>
</dbReference>
<sequence>MAERDYNAAVAALNSLQSNFSIIDAIRKAGMVQNEQAIPEMLVFAKRLGYQPSDFTKFRPIHIAGTKGKGSTSAFISSILFQYTKSKHPSAPKKVGLYTSPHLRSVRERIQINNSPISEPLFAKYFFEVWDRLSSTGDGSKPVYFRYLTLMAYHMYIQEGVESAVIECGIGGEYDSTNIFDEPSVTAVTALSIDHVGLLGGTIAEIAWHKAGVFKGGARALTVPQPEEAMKVLKERAAASHVELEIIEPIPAIQRGEVKLGLAGEFQKSNASLAVTTAAAHLRSIGITELPDASNNYQMPDEFVRGLAEVKWPGRCDLRKQGPISWCLDGAHTLDSIKVAGEWFAGVQDGISTSKPIPRILIFNQQTRDAPALATALHDTLSKALSSERPFTHCIFTTNVTFKDSGYKADLISINSNSQDVKVQKVQKELANVWSEIDPSAIVKTTATIEEAIEDAKVLAQRNGGEIMVLVTGSLHLVGGALEVLESGGVEAK</sequence>
<feature type="binding site" evidence="19">
    <location>
        <position position="100"/>
    </location>
    <ligand>
        <name>Mg(2+)</name>
        <dbReference type="ChEBI" id="CHEBI:18420"/>
        <label>1</label>
    </ligand>
</feature>
<organism evidence="20 21">
    <name type="scientific">Tothia fuscella</name>
    <dbReference type="NCBI Taxonomy" id="1048955"/>
    <lineage>
        <taxon>Eukaryota</taxon>
        <taxon>Fungi</taxon>
        <taxon>Dikarya</taxon>
        <taxon>Ascomycota</taxon>
        <taxon>Pezizomycotina</taxon>
        <taxon>Dothideomycetes</taxon>
        <taxon>Pleosporomycetidae</taxon>
        <taxon>Venturiales</taxon>
        <taxon>Cylindrosympodiaceae</taxon>
        <taxon>Tothia</taxon>
    </lineage>
</organism>
<evidence type="ECO:0000256" key="14">
    <source>
        <dbReference type="ARBA" id="ARBA00023128"/>
    </source>
</evidence>
<feature type="binding site" evidence="19">
    <location>
        <position position="195"/>
    </location>
    <ligand>
        <name>Mg(2+)</name>
        <dbReference type="ChEBI" id="CHEBI:18420"/>
        <label>1</label>
    </ligand>
</feature>
<dbReference type="EC" id="6.3.2.17" evidence="17"/>
<dbReference type="GO" id="GO:0005743">
    <property type="term" value="C:mitochondrial inner membrane"/>
    <property type="evidence" value="ECO:0007669"/>
    <property type="project" value="UniProtKB-SubCell"/>
</dbReference>
<dbReference type="PROSITE" id="PS01011">
    <property type="entry name" value="FOLYLPOLYGLU_SYNT_1"/>
    <property type="match status" value="1"/>
</dbReference>
<evidence type="ECO:0000256" key="15">
    <source>
        <dbReference type="ARBA" id="ARBA00023136"/>
    </source>
</evidence>
<evidence type="ECO:0000256" key="19">
    <source>
        <dbReference type="PIRSR" id="PIRSR038895-2"/>
    </source>
</evidence>
<dbReference type="GO" id="GO:0005829">
    <property type="term" value="C:cytosol"/>
    <property type="evidence" value="ECO:0007669"/>
    <property type="project" value="TreeGrafter"/>
</dbReference>
<dbReference type="GO" id="GO:0046872">
    <property type="term" value="F:metal ion binding"/>
    <property type="evidence" value="ECO:0007669"/>
    <property type="project" value="UniProtKB-KW"/>
</dbReference>
<dbReference type="AlphaFoldDB" id="A0A9P4P0F4"/>
<name>A0A9P4P0F4_9PEZI</name>
<feature type="binding site" evidence="18">
    <location>
        <position position="329"/>
    </location>
    <ligand>
        <name>ATP</name>
        <dbReference type="ChEBI" id="CHEBI:30616"/>
    </ligand>
</feature>
<evidence type="ECO:0000256" key="9">
    <source>
        <dbReference type="ARBA" id="ARBA00022723"/>
    </source>
</evidence>
<keyword evidence="15" id="KW-0472">Membrane</keyword>
<evidence type="ECO:0000256" key="1">
    <source>
        <dbReference type="ARBA" id="ARBA00004273"/>
    </source>
</evidence>
<evidence type="ECO:0000256" key="10">
    <source>
        <dbReference type="ARBA" id="ARBA00022741"/>
    </source>
</evidence>
<protein>
    <recommendedName>
        <fullName evidence="17">Folylpolyglutamate synthase</fullName>
        <ecNumber evidence="17">6.3.2.17</ecNumber>
    </recommendedName>
    <alternativeName>
        <fullName evidence="17">Folylpoly-gamma-glutamate synthetase</fullName>
    </alternativeName>
    <alternativeName>
        <fullName evidence="17">Tetrahydrofolylpolyglutamate synthase</fullName>
    </alternativeName>
</protein>
<proteinExistence type="inferred from homology"/>
<dbReference type="NCBIfam" id="TIGR01499">
    <property type="entry name" value="folC"/>
    <property type="match status" value="1"/>
</dbReference>
<comment type="subcellular location">
    <subcellularLocation>
        <location evidence="3">Cytoplasm</location>
    </subcellularLocation>
    <subcellularLocation>
        <location evidence="1">Mitochondrion inner membrane</location>
    </subcellularLocation>
    <subcellularLocation>
        <location evidence="2">Mitochondrion matrix</location>
    </subcellularLocation>
</comment>
<evidence type="ECO:0000256" key="16">
    <source>
        <dbReference type="ARBA" id="ARBA00047493"/>
    </source>
</evidence>
<keyword evidence="13 19" id="KW-0460">Magnesium</keyword>
<comment type="pathway">
    <text evidence="4 17">Cofactor biosynthesis; tetrahydrofolylpolyglutamate biosynthesis.</text>
</comment>
<dbReference type="InterPro" id="IPR001645">
    <property type="entry name" value="Folylpolyglutamate_synth"/>
</dbReference>
<keyword evidence="6" id="KW-0963">Cytoplasm</keyword>
<dbReference type="SUPFAM" id="SSF53623">
    <property type="entry name" value="MurD-like peptide ligases, catalytic domain"/>
    <property type="match status" value="1"/>
</dbReference>
<dbReference type="PANTHER" id="PTHR11136">
    <property type="entry name" value="FOLYLPOLYGLUTAMATE SYNTHASE-RELATED"/>
    <property type="match status" value="1"/>
</dbReference>
<evidence type="ECO:0000256" key="3">
    <source>
        <dbReference type="ARBA" id="ARBA00004496"/>
    </source>
</evidence>
<evidence type="ECO:0000256" key="2">
    <source>
        <dbReference type="ARBA" id="ARBA00004305"/>
    </source>
</evidence>
<dbReference type="InterPro" id="IPR018109">
    <property type="entry name" value="Folylpolyglutamate_synth_CS"/>
</dbReference>
<keyword evidence="10 18" id="KW-0547">Nucleotide-binding</keyword>
<dbReference type="OrthoDB" id="5212574at2759"/>
<evidence type="ECO:0000256" key="8">
    <source>
        <dbReference type="ARBA" id="ARBA00022598"/>
    </source>
</evidence>
<dbReference type="GO" id="GO:0005759">
    <property type="term" value="C:mitochondrial matrix"/>
    <property type="evidence" value="ECO:0007669"/>
    <property type="project" value="UniProtKB-SubCell"/>
</dbReference>
<dbReference type="EMBL" id="MU007014">
    <property type="protein sequence ID" value="KAF2434982.1"/>
    <property type="molecule type" value="Genomic_DNA"/>
</dbReference>
<keyword evidence="14" id="KW-0496">Mitochondrion</keyword>
<evidence type="ECO:0000256" key="12">
    <source>
        <dbReference type="ARBA" id="ARBA00022840"/>
    </source>
</evidence>
<evidence type="ECO:0000256" key="17">
    <source>
        <dbReference type="PIRNR" id="PIRNR038895"/>
    </source>
</evidence>
<evidence type="ECO:0000256" key="4">
    <source>
        <dbReference type="ARBA" id="ARBA00005150"/>
    </source>
</evidence>
<reference evidence="20" key="1">
    <citation type="journal article" date="2020" name="Stud. Mycol.">
        <title>101 Dothideomycetes genomes: a test case for predicting lifestyles and emergence of pathogens.</title>
        <authorList>
            <person name="Haridas S."/>
            <person name="Albert R."/>
            <person name="Binder M."/>
            <person name="Bloem J."/>
            <person name="Labutti K."/>
            <person name="Salamov A."/>
            <person name="Andreopoulos B."/>
            <person name="Baker S."/>
            <person name="Barry K."/>
            <person name="Bills G."/>
            <person name="Bluhm B."/>
            <person name="Cannon C."/>
            <person name="Castanera R."/>
            <person name="Culley D."/>
            <person name="Daum C."/>
            <person name="Ezra D."/>
            <person name="Gonzalez J."/>
            <person name="Henrissat B."/>
            <person name="Kuo A."/>
            <person name="Liang C."/>
            <person name="Lipzen A."/>
            <person name="Lutzoni F."/>
            <person name="Magnuson J."/>
            <person name="Mondo S."/>
            <person name="Nolan M."/>
            <person name="Ohm R."/>
            <person name="Pangilinan J."/>
            <person name="Park H.-J."/>
            <person name="Ramirez L."/>
            <person name="Alfaro M."/>
            <person name="Sun H."/>
            <person name="Tritt A."/>
            <person name="Yoshinaga Y."/>
            <person name="Zwiers L.-H."/>
            <person name="Turgeon B."/>
            <person name="Goodwin S."/>
            <person name="Spatafora J."/>
            <person name="Crous P."/>
            <person name="Grigoriev I."/>
        </authorList>
    </citation>
    <scope>NUCLEOTIDE SEQUENCE</scope>
    <source>
        <strain evidence="20">CBS 130266</strain>
    </source>
</reference>
<keyword evidence="11" id="KW-0999">Mitochondrion inner membrane</keyword>
<evidence type="ECO:0000313" key="20">
    <source>
        <dbReference type="EMBL" id="KAF2434982.1"/>
    </source>
</evidence>
<dbReference type="PANTHER" id="PTHR11136:SF5">
    <property type="entry name" value="FOLYLPOLYGLUTAMATE SYNTHASE, MITOCHONDRIAL"/>
    <property type="match status" value="1"/>
</dbReference>
<accession>A0A9P4P0F4</accession>
<dbReference type="Proteomes" id="UP000800235">
    <property type="component" value="Unassembled WGS sequence"/>
</dbReference>
<evidence type="ECO:0000313" key="21">
    <source>
        <dbReference type="Proteomes" id="UP000800235"/>
    </source>
</evidence>
<dbReference type="GO" id="GO:0006730">
    <property type="term" value="P:one-carbon metabolic process"/>
    <property type="evidence" value="ECO:0007669"/>
    <property type="project" value="UniProtKB-KW"/>
</dbReference>
<dbReference type="InterPro" id="IPR023600">
    <property type="entry name" value="Folylpolyglutamate_synth_euk"/>
</dbReference>
<keyword evidence="21" id="KW-1185">Reference proteome</keyword>
<comment type="caution">
    <text evidence="20">The sequence shown here is derived from an EMBL/GenBank/DDBJ whole genome shotgun (WGS) entry which is preliminary data.</text>
</comment>
<evidence type="ECO:0000256" key="6">
    <source>
        <dbReference type="ARBA" id="ARBA00022490"/>
    </source>
</evidence>
<feature type="binding site" evidence="18">
    <location>
        <position position="315"/>
    </location>
    <ligand>
        <name>ATP</name>
        <dbReference type="ChEBI" id="CHEBI:30616"/>
    </ligand>
</feature>
<keyword evidence="8 17" id="KW-0436">Ligase</keyword>
<dbReference type="GO" id="GO:0005524">
    <property type="term" value="F:ATP binding"/>
    <property type="evidence" value="ECO:0007669"/>
    <property type="project" value="UniProtKB-KW"/>
</dbReference>
<dbReference type="InterPro" id="IPR036615">
    <property type="entry name" value="Mur_ligase_C_dom_sf"/>
</dbReference>
<evidence type="ECO:0000256" key="13">
    <source>
        <dbReference type="ARBA" id="ARBA00022842"/>
    </source>
</evidence>
<feature type="binding site" evidence="19">
    <location>
        <position position="167"/>
    </location>
    <ligand>
        <name>Mg(2+)</name>
        <dbReference type="ChEBI" id="CHEBI:18420"/>
        <label>1</label>
    </ligand>
</feature>
<comment type="cofactor">
    <cofactor evidence="17">
        <name>a monovalent cation</name>
        <dbReference type="ChEBI" id="CHEBI:60242"/>
    </cofactor>
    <text evidence="17">A monovalent cation.</text>
</comment>
<comment type="catalytic activity">
    <reaction evidence="16 17">
        <text>(6S)-5,6,7,8-tetrahydrofolyl-(gamma-L-Glu)(n) + L-glutamate + ATP = (6S)-5,6,7,8-tetrahydrofolyl-(gamma-L-Glu)(n+1) + ADP + phosphate + H(+)</text>
        <dbReference type="Rhea" id="RHEA:10580"/>
        <dbReference type="Rhea" id="RHEA-COMP:14738"/>
        <dbReference type="Rhea" id="RHEA-COMP:14740"/>
        <dbReference type="ChEBI" id="CHEBI:15378"/>
        <dbReference type="ChEBI" id="CHEBI:29985"/>
        <dbReference type="ChEBI" id="CHEBI:30616"/>
        <dbReference type="ChEBI" id="CHEBI:43474"/>
        <dbReference type="ChEBI" id="CHEBI:141005"/>
        <dbReference type="ChEBI" id="CHEBI:456216"/>
        <dbReference type="EC" id="6.3.2.17"/>
    </reaction>
</comment>
<gene>
    <name evidence="20" type="ORF">EJ08DRAFT_722219</name>
</gene>
<keyword evidence="12 18" id="KW-0067">ATP-binding</keyword>
<dbReference type="GO" id="GO:0004326">
    <property type="term" value="F:tetrahydrofolylpolyglutamate synthase activity"/>
    <property type="evidence" value="ECO:0007669"/>
    <property type="project" value="UniProtKB-EC"/>
</dbReference>
<comment type="function">
    <text evidence="17">Catalyzes conversion of folates to polyglutamate derivatives allowing concentration of folate compounds in the cell and the intracellular retention of these cofactors, which are important substrates for most of the folate-dependent enzymes that are involved in one-carbon transfer reactions involved in purine, pyrimidine and amino acid synthesis.</text>
</comment>
<comment type="similarity">
    <text evidence="5 17">Belongs to the folylpolyglutamate synthase family.</text>
</comment>
<keyword evidence="9 19" id="KW-0479">Metal-binding</keyword>